<dbReference type="EMBL" id="KB456260">
    <property type="protein sequence ID" value="EMF17310.1"/>
    <property type="molecule type" value="Genomic_DNA"/>
</dbReference>
<reference evidence="1 2" key="1">
    <citation type="journal article" date="2012" name="PLoS Pathog.">
        <title>Diverse lifestyles and strategies of plant pathogenesis encoded in the genomes of eighteen Dothideomycetes fungi.</title>
        <authorList>
            <person name="Ohm R.A."/>
            <person name="Feau N."/>
            <person name="Henrissat B."/>
            <person name="Schoch C.L."/>
            <person name="Horwitz B.A."/>
            <person name="Barry K.W."/>
            <person name="Condon B.J."/>
            <person name="Copeland A.C."/>
            <person name="Dhillon B."/>
            <person name="Glaser F."/>
            <person name="Hesse C.N."/>
            <person name="Kosti I."/>
            <person name="LaButti K."/>
            <person name="Lindquist E.A."/>
            <person name="Lucas S."/>
            <person name="Salamov A.A."/>
            <person name="Bradshaw R.E."/>
            <person name="Ciuffetti L."/>
            <person name="Hamelin R.C."/>
            <person name="Kema G.H.J."/>
            <person name="Lawrence C."/>
            <person name="Scott J.A."/>
            <person name="Spatafora J.W."/>
            <person name="Turgeon B.G."/>
            <person name="de Wit P.J.G.M."/>
            <person name="Zhong S."/>
            <person name="Goodwin S.B."/>
            <person name="Grigoriev I.V."/>
        </authorList>
    </citation>
    <scope>NUCLEOTIDE SEQUENCE [LARGE SCALE GENOMIC DNA]</scope>
    <source>
        <strain evidence="1 2">SO2202</strain>
    </source>
</reference>
<dbReference type="GeneID" id="27900743"/>
<accession>N1QJE0</accession>
<proteinExistence type="predicted"/>
<evidence type="ECO:0000313" key="2">
    <source>
        <dbReference type="Proteomes" id="UP000016931"/>
    </source>
</evidence>
<sequence>MGVVWPTLLAVLQHVLEPPIGSEVERCIALVPITSSILHNLQYTYFISVLTLCSSRSFSLLLHHLLLTIRSHKRPMQVEMHIHQKSNAISHSRFHHTRLERAQRLVFGNRSESCFPQHDREQLMPLREISD</sequence>
<dbReference type="AlphaFoldDB" id="N1QJE0"/>
<keyword evidence="2" id="KW-1185">Reference proteome</keyword>
<evidence type="ECO:0000313" key="1">
    <source>
        <dbReference type="EMBL" id="EMF17310.1"/>
    </source>
</evidence>
<protein>
    <submittedName>
        <fullName evidence="1">Uncharacterized protein</fullName>
    </submittedName>
</protein>
<dbReference type="RefSeq" id="XP_016765431.1">
    <property type="nucleotide sequence ID" value="XM_016903606.1"/>
</dbReference>
<name>N1QJE0_SPHMS</name>
<dbReference type="Proteomes" id="UP000016931">
    <property type="component" value="Unassembled WGS sequence"/>
</dbReference>
<organism evidence="1 2">
    <name type="scientific">Sphaerulina musiva (strain SO2202)</name>
    <name type="common">Poplar stem canker fungus</name>
    <name type="synonym">Septoria musiva</name>
    <dbReference type="NCBI Taxonomy" id="692275"/>
    <lineage>
        <taxon>Eukaryota</taxon>
        <taxon>Fungi</taxon>
        <taxon>Dikarya</taxon>
        <taxon>Ascomycota</taxon>
        <taxon>Pezizomycotina</taxon>
        <taxon>Dothideomycetes</taxon>
        <taxon>Dothideomycetidae</taxon>
        <taxon>Mycosphaerellales</taxon>
        <taxon>Mycosphaerellaceae</taxon>
        <taxon>Sphaerulina</taxon>
    </lineage>
</organism>
<dbReference type="HOGENOM" id="CLU_1928914_0_0_1"/>
<gene>
    <name evidence="1" type="ORF">SEPMUDRAFT_146369</name>
</gene>